<dbReference type="EMBL" id="MU267863">
    <property type="protein sequence ID" value="KAH7907866.1"/>
    <property type="molecule type" value="Genomic_DNA"/>
</dbReference>
<gene>
    <name evidence="1" type="ORF">BJ138DRAFT_428314</name>
</gene>
<dbReference type="Proteomes" id="UP000790377">
    <property type="component" value="Unassembled WGS sequence"/>
</dbReference>
<sequence>MRINWTYSVNLNIYLVVNWTSNIFLLSMQAILVIRVYALCNRAKKVLIFLAAFYALQVTVVFVAAGLLLNNRATHQFIVSISPAYGSVTQIMTSNTPTFLVEAHASTILSAVFDVVLLFFALWAFVRHSLEAKKLHGGWSINVLVRTMVADHLMYYICYVIWLSIALATNYSLEMFY</sequence>
<protein>
    <submittedName>
        <fullName evidence="1">Uncharacterized protein</fullName>
    </submittedName>
</protein>
<accession>A0ACB8A3C8</accession>
<keyword evidence="2" id="KW-1185">Reference proteome</keyword>
<reference evidence="1" key="1">
    <citation type="journal article" date="2021" name="New Phytol.">
        <title>Evolutionary innovations through gain and loss of genes in the ectomycorrhizal Boletales.</title>
        <authorList>
            <person name="Wu G."/>
            <person name="Miyauchi S."/>
            <person name="Morin E."/>
            <person name="Kuo A."/>
            <person name="Drula E."/>
            <person name="Varga T."/>
            <person name="Kohler A."/>
            <person name="Feng B."/>
            <person name="Cao Y."/>
            <person name="Lipzen A."/>
            <person name="Daum C."/>
            <person name="Hundley H."/>
            <person name="Pangilinan J."/>
            <person name="Johnson J."/>
            <person name="Barry K."/>
            <person name="LaButti K."/>
            <person name="Ng V."/>
            <person name="Ahrendt S."/>
            <person name="Min B."/>
            <person name="Choi I.G."/>
            <person name="Park H."/>
            <person name="Plett J.M."/>
            <person name="Magnuson J."/>
            <person name="Spatafora J.W."/>
            <person name="Nagy L.G."/>
            <person name="Henrissat B."/>
            <person name="Grigoriev I.V."/>
            <person name="Yang Z.L."/>
            <person name="Xu J."/>
            <person name="Martin F.M."/>
        </authorList>
    </citation>
    <scope>NUCLEOTIDE SEQUENCE</scope>
    <source>
        <strain evidence="1">ATCC 28755</strain>
    </source>
</reference>
<organism evidence="1 2">
    <name type="scientific">Hygrophoropsis aurantiaca</name>
    <dbReference type="NCBI Taxonomy" id="72124"/>
    <lineage>
        <taxon>Eukaryota</taxon>
        <taxon>Fungi</taxon>
        <taxon>Dikarya</taxon>
        <taxon>Basidiomycota</taxon>
        <taxon>Agaricomycotina</taxon>
        <taxon>Agaricomycetes</taxon>
        <taxon>Agaricomycetidae</taxon>
        <taxon>Boletales</taxon>
        <taxon>Coniophorineae</taxon>
        <taxon>Hygrophoropsidaceae</taxon>
        <taxon>Hygrophoropsis</taxon>
    </lineage>
</organism>
<comment type="caution">
    <text evidence="1">The sequence shown here is derived from an EMBL/GenBank/DDBJ whole genome shotgun (WGS) entry which is preliminary data.</text>
</comment>
<evidence type="ECO:0000313" key="2">
    <source>
        <dbReference type="Proteomes" id="UP000790377"/>
    </source>
</evidence>
<name>A0ACB8A3C8_9AGAM</name>
<proteinExistence type="predicted"/>
<evidence type="ECO:0000313" key="1">
    <source>
        <dbReference type="EMBL" id="KAH7907866.1"/>
    </source>
</evidence>